<feature type="compositionally biased region" description="Basic and acidic residues" evidence="9">
    <location>
        <begin position="758"/>
        <end position="767"/>
    </location>
</feature>
<dbReference type="EMBL" id="CAMXCT030000591">
    <property type="protein sequence ID" value="CAL4768152.1"/>
    <property type="molecule type" value="Genomic_DNA"/>
</dbReference>
<dbReference type="OrthoDB" id="440239at2759"/>
<evidence type="ECO:0000256" key="2">
    <source>
        <dbReference type="ARBA" id="ARBA00008655"/>
    </source>
</evidence>
<dbReference type="PANTHER" id="PTHR23063:SF52">
    <property type="entry name" value="LYSOPHOSPHATIDYLCHOLINE ACYLTRANSFERASE"/>
    <property type="match status" value="1"/>
</dbReference>
<name>A0A9P1FNH3_9DINO</name>
<evidence type="ECO:0000313" key="12">
    <source>
        <dbReference type="EMBL" id="CAL4768152.1"/>
    </source>
</evidence>
<dbReference type="InterPro" id="IPR027417">
    <property type="entry name" value="P-loop_NTPase"/>
</dbReference>
<gene>
    <name evidence="11" type="ORF">C1SCF055_LOCUS8689</name>
</gene>
<keyword evidence="6" id="KW-0443">Lipid metabolism</keyword>
<reference evidence="12 13" key="2">
    <citation type="submission" date="2024-05" db="EMBL/GenBank/DDBJ databases">
        <authorList>
            <person name="Chen Y."/>
            <person name="Shah S."/>
            <person name="Dougan E. K."/>
            <person name="Thang M."/>
            <person name="Chan C."/>
        </authorList>
    </citation>
    <scope>NUCLEOTIDE SEQUENCE [LARGE SCALE GENOMIC DNA]</scope>
</reference>
<keyword evidence="4" id="KW-0812">Transmembrane</keyword>
<evidence type="ECO:0000256" key="4">
    <source>
        <dbReference type="ARBA" id="ARBA00022692"/>
    </source>
</evidence>
<keyword evidence="3" id="KW-0808">Transferase</keyword>
<dbReference type="Gene3D" id="3.40.50.300">
    <property type="entry name" value="P-loop containing nucleotide triphosphate hydrolases"/>
    <property type="match status" value="1"/>
</dbReference>
<evidence type="ECO:0000256" key="6">
    <source>
        <dbReference type="ARBA" id="ARBA00023098"/>
    </source>
</evidence>
<dbReference type="AlphaFoldDB" id="A0A9P1FNH3"/>
<keyword evidence="13" id="KW-1185">Reference proteome</keyword>
<comment type="caution">
    <text evidence="11">The sequence shown here is derived from an EMBL/GenBank/DDBJ whole genome shotgun (WGS) entry which is preliminary data.</text>
</comment>
<comment type="subcellular location">
    <subcellularLocation>
        <location evidence="1">Membrane</location>
    </subcellularLocation>
</comment>
<sequence>MAGTPSGYSLEPTEDDCQSGPRDTVLSTAEPCDGRKDEVLAEVQEAMLRWLAENKRLEDYRIVEREIHGLQLASATVTERTSSTEEIPLERHTEQKLTFPQIRCRFSMRSATSPIDQSVDLHSFHLLLTVQIRGEAEVALVDFTGHRSSDLRRDEAMHCVDHELVRRLQQMLVPSLPSPVLLLDLLLSLPRVTSPVPFRIHILEEMLTEECWEAESDSDLLEELSINDEAQESLTRPARLEGAGKRRRHAEFPKKISSCPRPGYGPAHKVSEKLRQDWEELVKVYLKRSKSLQRVICLVDSYRGLRRDDERLWETVMDSGRQMMVVLTKADRCHPVDLHKNVSEVIAALQHLDKDLIWPYVHAISAEHDLGLRELRASLSILSRRGAKLLQETKHDAKTAGDHMDFSHGIHQVLRQKLVLGTSAMSMTPLDGHHMQYLSLYLGFMAIFASRRPLGPLGHMVFMATWAVAGPVFVHRPEPEGLRVVALNVKIGCYFAPFSCGHRFCNANFALLSRLLCNLSSCYTIQVFHRERLKWMGQAGNHPVVVPNHINMLEAFSLEYITWGMSGCVAKSQFSIPGVKSACQFSNGVAVDTKDKDVKQKVNAGIMKFVVNEPDERGQYPYSRAFVIYPEGITNSENGLFRFNTGAFAPGVPVQPIVQRFPYKFMNPAWVSDSRVGPGNDLPWMMLRYMSQFNITLQVKICEIWEPNEAEKVDPVLYASNVQNYMALELGIAVTNTSNKILRQKGGPFDLKASQVHPEVDSPERLSEPLLAESSPDSG</sequence>
<evidence type="ECO:0000256" key="3">
    <source>
        <dbReference type="ARBA" id="ARBA00022679"/>
    </source>
</evidence>
<evidence type="ECO:0000256" key="8">
    <source>
        <dbReference type="ARBA" id="ARBA00023315"/>
    </source>
</evidence>
<dbReference type="GO" id="GO:0006629">
    <property type="term" value="P:lipid metabolic process"/>
    <property type="evidence" value="ECO:0007669"/>
    <property type="project" value="UniProtKB-KW"/>
</dbReference>
<dbReference type="InterPro" id="IPR002123">
    <property type="entry name" value="Plipid/glycerol_acylTrfase"/>
</dbReference>
<dbReference type="SUPFAM" id="SSF69593">
    <property type="entry name" value="Glycerol-3-phosphate (1)-acyltransferase"/>
    <property type="match status" value="1"/>
</dbReference>
<organism evidence="11">
    <name type="scientific">Cladocopium goreaui</name>
    <dbReference type="NCBI Taxonomy" id="2562237"/>
    <lineage>
        <taxon>Eukaryota</taxon>
        <taxon>Sar</taxon>
        <taxon>Alveolata</taxon>
        <taxon>Dinophyceae</taxon>
        <taxon>Suessiales</taxon>
        <taxon>Symbiodiniaceae</taxon>
        <taxon>Cladocopium</taxon>
    </lineage>
</organism>
<dbReference type="EMBL" id="CAMXCT010000591">
    <property type="protein sequence ID" value="CAI3980840.1"/>
    <property type="molecule type" value="Genomic_DNA"/>
</dbReference>
<reference evidence="11" key="1">
    <citation type="submission" date="2022-10" db="EMBL/GenBank/DDBJ databases">
        <authorList>
            <person name="Chen Y."/>
            <person name="Dougan E. K."/>
            <person name="Chan C."/>
            <person name="Rhodes N."/>
            <person name="Thang M."/>
        </authorList>
    </citation>
    <scope>NUCLEOTIDE SEQUENCE</scope>
</reference>
<dbReference type="SMART" id="SM00563">
    <property type="entry name" value="PlsC"/>
    <property type="match status" value="1"/>
</dbReference>
<dbReference type="GO" id="GO:0016020">
    <property type="term" value="C:membrane"/>
    <property type="evidence" value="ECO:0007669"/>
    <property type="project" value="UniProtKB-SubCell"/>
</dbReference>
<keyword evidence="8" id="KW-0012">Acyltransferase</keyword>
<protein>
    <recommendedName>
        <fullName evidence="10">Phospholipid/glycerol acyltransferase domain-containing protein</fullName>
    </recommendedName>
</protein>
<feature type="region of interest" description="Disordered" evidence="9">
    <location>
        <begin position="232"/>
        <end position="251"/>
    </location>
</feature>
<feature type="domain" description="Phospholipid/glycerol acyltransferase" evidence="10">
    <location>
        <begin position="543"/>
        <end position="662"/>
    </location>
</feature>
<feature type="region of interest" description="Disordered" evidence="9">
    <location>
        <begin position="752"/>
        <end position="779"/>
    </location>
</feature>
<evidence type="ECO:0000259" key="10">
    <source>
        <dbReference type="SMART" id="SM00563"/>
    </source>
</evidence>
<evidence type="ECO:0000256" key="1">
    <source>
        <dbReference type="ARBA" id="ARBA00004370"/>
    </source>
</evidence>
<proteinExistence type="inferred from homology"/>
<dbReference type="Proteomes" id="UP001152797">
    <property type="component" value="Unassembled WGS sequence"/>
</dbReference>
<dbReference type="GO" id="GO:0016746">
    <property type="term" value="F:acyltransferase activity"/>
    <property type="evidence" value="ECO:0007669"/>
    <property type="project" value="UniProtKB-KW"/>
</dbReference>
<evidence type="ECO:0000313" key="13">
    <source>
        <dbReference type="Proteomes" id="UP001152797"/>
    </source>
</evidence>
<dbReference type="SUPFAM" id="SSF52540">
    <property type="entry name" value="P-loop containing nucleoside triphosphate hydrolases"/>
    <property type="match status" value="1"/>
</dbReference>
<accession>A0A9P1FNH3</accession>
<comment type="similarity">
    <text evidence="2">Belongs to the 1-acyl-sn-glycerol-3-phosphate acyltransferase family.</text>
</comment>
<evidence type="ECO:0000256" key="5">
    <source>
        <dbReference type="ARBA" id="ARBA00022989"/>
    </source>
</evidence>
<dbReference type="PANTHER" id="PTHR23063">
    <property type="entry name" value="PHOSPHOLIPID ACYLTRANSFERASE"/>
    <property type="match status" value="1"/>
</dbReference>
<feature type="region of interest" description="Disordered" evidence="9">
    <location>
        <begin position="1"/>
        <end position="31"/>
    </location>
</feature>
<keyword evidence="7" id="KW-0472">Membrane</keyword>
<keyword evidence="5" id="KW-1133">Transmembrane helix</keyword>
<dbReference type="Pfam" id="PF01553">
    <property type="entry name" value="Acyltransferase"/>
    <property type="match status" value="1"/>
</dbReference>
<feature type="compositionally biased region" description="Basic and acidic residues" evidence="9">
    <location>
        <begin position="238"/>
        <end position="251"/>
    </location>
</feature>
<evidence type="ECO:0000256" key="9">
    <source>
        <dbReference type="SAM" id="MobiDB-lite"/>
    </source>
</evidence>
<dbReference type="EMBL" id="CAMXCT020000591">
    <property type="protein sequence ID" value="CAL1134215.1"/>
    <property type="molecule type" value="Genomic_DNA"/>
</dbReference>
<evidence type="ECO:0000313" key="11">
    <source>
        <dbReference type="EMBL" id="CAI3980840.1"/>
    </source>
</evidence>
<evidence type="ECO:0000256" key="7">
    <source>
        <dbReference type="ARBA" id="ARBA00023136"/>
    </source>
</evidence>